<protein>
    <submittedName>
        <fullName evidence="2">Methyltransferase domain-containing protein</fullName>
    </submittedName>
</protein>
<dbReference type="RefSeq" id="WP_090666408.1">
    <property type="nucleotide sequence ID" value="NZ_FOUF01000004.1"/>
</dbReference>
<evidence type="ECO:0000313" key="3">
    <source>
        <dbReference type="Proteomes" id="UP000199561"/>
    </source>
</evidence>
<dbReference type="InterPro" id="IPR029063">
    <property type="entry name" value="SAM-dependent_MTases_sf"/>
</dbReference>
<dbReference type="PANTHER" id="PTHR43591">
    <property type="entry name" value="METHYLTRANSFERASE"/>
    <property type="match status" value="1"/>
</dbReference>
<dbReference type="STRING" id="52442.SAMN05421880_1041"/>
<dbReference type="Pfam" id="PF13649">
    <property type="entry name" value="Methyltransf_25"/>
    <property type="match status" value="1"/>
</dbReference>
<reference evidence="2 3" key="1">
    <citation type="submission" date="2016-10" db="EMBL/GenBank/DDBJ databases">
        <authorList>
            <person name="de Groot N.N."/>
        </authorList>
    </citation>
    <scope>NUCLEOTIDE SEQUENCE [LARGE SCALE GENOMIC DNA]</scope>
    <source>
        <strain evidence="2 3">Nm146</strain>
    </source>
</reference>
<dbReference type="GO" id="GO:0032259">
    <property type="term" value="P:methylation"/>
    <property type="evidence" value="ECO:0007669"/>
    <property type="project" value="UniProtKB-KW"/>
</dbReference>
<keyword evidence="2" id="KW-0489">Methyltransferase</keyword>
<dbReference type="GO" id="GO:0008168">
    <property type="term" value="F:methyltransferase activity"/>
    <property type="evidence" value="ECO:0007669"/>
    <property type="project" value="UniProtKB-KW"/>
</dbReference>
<dbReference type="InterPro" id="IPR041698">
    <property type="entry name" value="Methyltransf_25"/>
</dbReference>
<organism evidence="2 3">
    <name type="scientific">Nitrosomonas nitrosa</name>
    <dbReference type="NCBI Taxonomy" id="52442"/>
    <lineage>
        <taxon>Bacteria</taxon>
        <taxon>Pseudomonadati</taxon>
        <taxon>Pseudomonadota</taxon>
        <taxon>Betaproteobacteria</taxon>
        <taxon>Nitrosomonadales</taxon>
        <taxon>Nitrosomonadaceae</taxon>
        <taxon>Nitrosomonas</taxon>
    </lineage>
</organism>
<dbReference type="SUPFAM" id="SSF53335">
    <property type="entry name" value="S-adenosyl-L-methionine-dependent methyltransferases"/>
    <property type="match status" value="1"/>
</dbReference>
<keyword evidence="2" id="KW-0808">Transferase</keyword>
<name>A0A1I4MBT7_9PROT</name>
<dbReference type="EMBL" id="FOUF01000004">
    <property type="protein sequence ID" value="SFM00407.1"/>
    <property type="molecule type" value="Genomic_DNA"/>
</dbReference>
<dbReference type="Proteomes" id="UP000199561">
    <property type="component" value="Unassembled WGS sequence"/>
</dbReference>
<sequence>MKKQSQYIPALHFHWLTRWYDPMMKYLFHDETLKMALMNQTYIQPDQTVLDMGCGTGTLALMIKQLQPNAKIYGLDIDPQILDMANKKVQQTGSQIDLQQGSATCLPYPDQSFDHVFVSLVLHHLTRQDKQQALKEAFRVLKIGGELHVVDFGEPHNAMMWSISWLTRWFEEVYDHVLGLLPVYTEEAGFQPVEEITSYHSILGTVVLYHTSKP</sequence>
<dbReference type="AlphaFoldDB" id="A0A1I4MBT7"/>
<evidence type="ECO:0000259" key="1">
    <source>
        <dbReference type="Pfam" id="PF13649"/>
    </source>
</evidence>
<feature type="domain" description="Methyltransferase" evidence="1">
    <location>
        <begin position="49"/>
        <end position="145"/>
    </location>
</feature>
<dbReference type="CDD" id="cd02440">
    <property type="entry name" value="AdoMet_MTases"/>
    <property type="match status" value="1"/>
</dbReference>
<accession>A0A1I4MBT7</accession>
<proteinExistence type="predicted"/>
<keyword evidence="3" id="KW-1185">Reference proteome</keyword>
<evidence type="ECO:0000313" key="2">
    <source>
        <dbReference type="EMBL" id="SFM00407.1"/>
    </source>
</evidence>
<dbReference type="Gene3D" id="3.40.50.150">
    <property type="entry name" value="Vaccinia Virus protein VP39"/>
    <property type="match status" value="1"/>
</dbReference>
<gene>
    <name evidence="2" type="ORF">SAMN05421880_1041</name>
</gene>